<comment type="caution">
    <text evidence="8">The sequence shown here is derived from an EMBL/GenBank/DDBJ whole genome shotgun (WGS) entry which is preliminary data.</text>
</comment>
<feature type="domain" description="Zn(2)-C6 fungal-type" evidence="7">
    <location>
        <begin position="7"/>
        <end position="58"/>
    </location>
</feature>
<keyword evidence="1" id="KW-0479">Metal-binding</keyword>
<keyword evidence="5" id="KW-0804">Transcription</keyword>
<dbReference type="InterPro" id="IPR052360">
    <property type="entry name" value="Transcr_Regulatory_Proteins"/>
</dbReference>
<gene>
    <name evidence="8" type="ORF">CKAH01_14518</name>
</gene>
<evidence type="ECO:0000313" key="9">
    <source>
        <dbReference type="Proteomes" id="UP001281614"/>
    </source>
</evidence>
<dbReference type="AlphaFoldDB" id="A0AAD9YM81"/>
<keyword evidence="4" id="KW-0238">DNA-binding</keyword>
<dbReference type="Pfam" id="PF00172">
    <property type="entry name" value="Zn_clus"/>
    <property type="match status" value="1"/>
</dbReference>
<dbReference type="SMART" id="SM00066">
    <property type="entry name" value="GAL4"/>
    <property type="match status" value="1"/>
</dbReference>
<evidence type="ECO:0000256" key="4">
    <source>
        <dbReference type="ARBA" id="ARBA00023125"/>
    </source>
</evidence>
<evidence type="ECO:0000256" key="2">
    <source>
        <dbReference type="ARBA" id="ARBA00022833"/>
    </source>
</evidence>
<sequence length="537" mass="61253">MVRKGSQKVRTGCFTCNPLNIISRSRKIKCDERKPDCLRCATSGRPCDGYPAPKNGPRPHQLQPIQMVPDISSQAESRAIQFFSEMVGPNLPGPTDPYFWTHLVLQSSTCEPAVRHSLIAISTLYEDTSTARSRAAYSKVKPLVNNSLALTHYNAAIKELMSITDQGLVLLICVLFICIELSQSDRDAALRHYRHGNAILKSFDSGHLSRIDEWLRPQFHRLHTLYYFFGDRSESPGWNRILSETPIFFSTLKEAEDMIDNIFNHSFQLVRRGAPYRVGAQQHEQPGAELLQEQGKLSHLLNVWYTVFNNLEAKSTHKSASIPAVRRAYLLSKYRLCRIWTAMAFSPSEMDYDKYEDDYRRIVKDLGQAADERTRSRSRNNFEFEMGFIVPIFFMIIKCRYLDLRLQALSYLQVLAAPREALWEKNGMYALARRIIEIEHGLLLNTDGTPSAILGSTCQGLPPNEKRVVHFVTGWTGENSNDFEGHKVQERNVVFVFKSLDDRVLFRPDVIDEEPVPLPAWSPEATKGEVLPRAAQI</sequence>
<evidence type="ECO:0000256" key="6">
    <source>
        <dbReference type="ARBA" id="ARBA00023242"/>
    </source>
</evidence>
<dbReference type="GO" id="GO:0003677">
    <property type="term" value="F:DNA binding"/>
    <property type="evidence" value="ECO:0007669"/>
    <property type="project" value="UniProtKB-KW"/>
</dbReference>
<dbReference type="InterPro" id="IPR036864">
    <property type="entry name" value="Zn2-C6_fun-type_DNA-bd_sf"/>
</dbReference>
<organism evidence="8 9">
    <name type="scientific">Colletotrichum kahawae</name>
    <name type="common">Coffee berry disease fungus</name>
    <dbReference type="NCBI Taxonomy" id="34407"/>
    <lineage>
        <taxon>Eukaryota</taxon>
        <taxon>Fungi</taxon>
        <taxon>Dikarya</taxon>
        <taxon>Ascomycota</taxon>
        <taxon>Pezizomycotina</taxon>
        <taxon>Sordariomycetes</taxon>
        <taxon>Hypocreomycetidae</taxon>
        <taxon>Glomerellales</taxon>
        <taxon>Glomerellaceae</taxon>
        <taxon>Colletotrichum</taxon>
        <taxon>Colletotrichum gloeosporioides species complex</taxon>
    </lineage>
</organism>
<dbReference type="SUPFAM" id="SSF57701">
    <property type="entry name" value="Zn2/Cys6 DNA-binding domain"/>
    <property type="match status" value="1"/>
</dbReference>
<dbReference type="PANTHER" id="PTHR36206:SF16">
    <property type="entry name" value="TRANSCRIPTION FACTOR DOMAIN-CONTAINING PROTEIN-RELATED"/>
    <property type="match status" value="1"/>
</dbReference>
<keyword evidence="2" id="KW-0862">Zinc</keyword>
<keyword evidence="3" id="KW-0805">Transcription regulation</keyword>
<evidence type="ECO:0000256" key="5">
    <source>
        <dbReference type="ARBA" id="ARBA00023163"/>
    </source>
</evidence>
<evidence type="ECO:0000256" key="1">
    <source>
        <dbReference type="ARBA" id="ARBA00022723"/>
    </source>
</evidence>
<accession>A0AAD9YM81</accession>
<keyword evidence="9" id="KW-1185">Reference proteome</keyword>
<proteinExistence type="predicted"/>
<name>A0AAD9YM81_COLKA</name>
<keyword evidence="6" id="KW-0539">Nucleus</keyword>
<dbReference type="GO" id="GO:0008270">
    <property type="term" value="F:zinc ion binding"/>
    <property type="evidence" value="ECO:0007669"/>
    <property type="project" value="InterPro"/>
</dbReference>
<dbReference type="GO" id="GO:0000981">
    <property type="term" value="F:DNA-binding transcription factor activity, RNA polymerase II-specific"/>
    <property type="evidence" value="ECO:0007669"/>
    <property type="project" value="InterPro"/>
</dbReference>
<evidence type="ECO:0000259" key="7">
    <source>
        <dbReference type="SMART" id="SM00066"/>
    </source>
</evidence>
<reference evidence="8" key="1">
    <citation type="submission" date="2023-02" db="EMBL/GenBank/DDBJ databases">
        <title>Colletotrichum kahawae CIFC_Que2 genome sequencing and assembly.</title>
        <authorList>
            <person name="Baroncelli R."/>
        </authorList>
    </citation>
    <scope>NUCLEOTIDE SEQUENCE</scope>
    <source>
        <strain evidence="8">CIFC_Que2</strain>
    </source>
</reference>
<dbReference type="Proteomes" id="UP001281614">
    <property type="component" value="Unassembled WGS sequence"/>
</dbReference>
<dbReference type="Gene3D" id="4.10.240.10">
    <property type="entry name" value="Zn(2)-C6 fungal-type DNA-binding domain"/>
    <property type="match status" value="1"/>
</dbReference>
<dbReference type="EMBL" id="VYYT01000087">
    <property type="protein sequence ID" value="KAK2771030.1"/>
    <property type="molecule type" value="Genomic_DNA"/>
</dbReference>
<evidence type="ECO:0000313" key="8">
    <source>
        <dbReference type="EMBL" id="KAK2771030.1"/>
    </source>
</evidence>
<protein>
    <submittedName>
        <fullName evidence="8">C6 zinc finger domain protein</fullName>
    </submittedName>
</protein>
<evidence type="ECO:0000256" key="3">
    <source>
        <dbReference type="ARBA" id="ARBA00023015"/>
    </source>
</evidence>
<dbReference type="PANTHER" id="PTHR36206">
    <property type="entry name" value="ASPERCRYPTIN BIOSYNTHESIS CLUSTER-SPECIFIC TRANSCRIPTION REGULATOR ATNN-RELATED"/>
    <property type="match status" value="1"/>
</dbReference>
<dbReference type="CDD" id="cd00067">
    <property type="entry name" value="GAL4"/>
    <property type="match status" value="1"/>
</dbReference>
<dbReference type="InterPro" id="IPR001138">
    <property type="entry name" value="Zn2Cys6_DnaBD"/>
</dbReference>